<evidence type="ECO:0000256" key="5">
    <source>
        <dbReference type="ARBA" id="ARBA00012266"/>
    </source>
</evidence>
<keyword evidence="9 15" id="KW-0822">Tryptophan biosynthesis</keyword>
<keyword evidence="8 15" id="KW-0479">Metal-binding</keyword>
<dbReference type="InterPro" id="IPR015890">
    <property type="entry name" value="Chorismate_C"/>
</dbReference>
<sequence>MLNISENDFESLKRKKIVFPVYNEINGDELTPISIFYNLKGNNKFLLESAESGKEWGRYSFIGSEPYMRIKSYGENIEIVKDGCNDTANGKVLDYIKKFINIPYENIGMSFPFTGGAVGYAGYDIIRQYEKLPDKNEDEIKVPEAYFMFYKKFICYDHFKHTISVIYNVFPNETLTYDEINKEIDTMLNDINNTNVYHDLPYSKNNIELTSNLSKDEFCSIVEKAKRYIENGDIFQVVLSQRFKAKITSKPFDIYRRLRSKNPSPYLFYIDFEEFKLMGSSPESLVSVFSDKVITNPIAGTRRRGKNQEEDLKLKEELLKDEKERAEHVMLVDLGRNDIGKVSEFGSVKVERFMEVDFYSHVMHIVSKVSGKLKKGLTCFDALASCLPAGTVSGAPKVRAMEIIDELENVRRSFYAGATGYFSYNKNMDMCIAIRTALIKDNTAYIQSGGGIVYDSVPENEYIESLNKAKALKEVL</sequence>
<comment type="cofactor">
    <cofactor evidence="1 15">
        <name>Mg(2+)</name>
        <dbReference type="ChEBI" id="CHEBI:18420"/>
    </cofactor>
</comment>
<evidence type="ECO:0000256" key="9">
    <source>
        <dbReference type="ARBA" id="ARBA00022822"/>
    </source>
</evidence>
<comment type="pathway">
    <text evidence="2 15">Amino-acid biosynthesis; L-tryptophan biosynthesis; L-tryptophan from chorismate: step 1/5.</text>
</comment>
<dbReference type="PRINTS" id="PR00095">
    <property type="entry name" value="ANTSNTHASEI"/>
</dbReference>
<dbReference type="InterPro" id="IPR005801">
    <property type="entry name" value="ADC_synthase"/>
</dbReference>
<keyword evidence="12 15" id="KW-0456">Lyase</keyword>
<dbReference type="KEGG" id="aaut:ACETAC_05040"/>
<dbReference type="PANTHER" id="PTHR11236">
    <property type="entry name" value="AMINOBENZOATE/ANTHRANILATE SYNTHASE"/>
    <property type="match status" value="1"/>
</dbReference>
<accession>A0A975AXE3</accession>
<comment type="similarity">
    <text evidence="3 15">Belongs to the anthranilate synthase component I family.</text>
</comment>
<dbReference type="EMBL" id="CP060096">
    <property type="protein sequence ID" value="QSZ28214.1"/>
    <property type="molecule type" value="Genomic_DNA"/>
</dbReference>
<evidence type="ECO:0000256" key="2">
    <source>
        <dbReference type="ARBA" id="ARBA00004873"/>
    </source>
</evidence>
<dbReference type="Gene3D" id="3.60.120.10">
    <property type="entry name" value="Anthranilate synthase"/>
    <property type="match status" value="1"/>
</dbReference>
<evidence type="ECO:0000256" key="3">
    <source>
        <dbReference type="ARBA" id="ARBA00009562"/>
    </source>
</evidence>
<dbReference type="AlphaFoldDB" id="A0A975AXE3"/>
<comment type="catalytic activity">
    <reaction evidence="14 15">
        <text>chorismate + L-glutamine = anthranilate + pyruvate + L-glutamate + H(+)</text>
        <dbReference type="Rhea" id="RHEA:21732"/>
        <dbReference type="ChEBI" id="CHEBI:15361"/>
        <dbReference type="ChEBI" id="CHEBI:15378"/>
        <dbReference type="ChEBI" id="CHEBI:16567"/>
        <dbReference type="ChEBI" id="CHEBI:29748"/>
        <dbReference type="ChEBI" id="CHEBI:29985"/>
        <dbReference type="ChEBI" id="CHEBI:58359"/>
        <dbReference type="EC" id="4.1.3.27"/>
    </reaction>
</comment>
<feature type="domain" description="Anthranilate synthase component I N-terminal" evidence="17">
    <location>
        <begin position="28"/>
        <end position="163"/>
    </location>
</feature>
<keyword evidence="7 15" id="KW-0028">Amino-acid biosynthesis</keyword>
<keyword evidence="19" id="KW-1185">Reference proteome</keyword>
<dbReference type="GO" id="GO:0000162">
    <property type="term" value="P:L-tryptophan biosynthetic process"/>
    <property type="evidence" value="ECO:0007669"/>
    <property type="project" value="UniProtKB-KW"/>
</dbReference>
<reference evidence="18" key="1">
    <citation type="submission" date="2020-08" db="EMBL/GenBank/DDBJ databases">
        <title>Genomic insights into the carbon and energy metabolism of the first obligate autotrophic acetogenic bacterium Aceticella autotrophica gen. nov., sp. nov.</title>
        <authorList>
            <person name="Toshchakov S.V."/>
            <person name="Elcheninov A.G."/>
            <person name="Kublanov I.V."/>
            <person name="Frolov E.N."/>
            <person name="Lebedinsky A.V."/>
        </authorList>
    </citation>
    <scope>NUCLEOTIDE SEQUENCE</scope>
    <source>
        <strain evidence="18">3443-3Ac</strain>
    </source>
</reference>
<evidence type="ECO:0000256" key="12">
    <source>
        <dbReference type="ARBA" id="ARBA00023239"/>
    </source>
</evidence>
<evidence type="ECO:0000256" key="7">
    <source>
        <dbReference type="ARBA" id="ARBA00022605"/>
    </source>
</evidence>
<evidence type="ECO:0000256" key="1">
    <source>
        <dbReference type="ARBA" id="ARBA00001946"/>
    </source>
</evidence>
<dbReference type="InterPro" id="IPR019999">
    <property type="entry name" value="Anth_synth_I-like"/>
</dbReference>
<dbReference type="GO" id="GO:0046872">
    <property type="term" value="F:metal ion binding"/>
    <property type="evidence" value="ECO:0007669"/>
    <property type="project" value="UniProtKB-KW"/>
</dbReference>
<evidence type="ECO:0000256" key="11">
    <source>
        <dbReference type="ARBA" id="ARBA00023141"/>
    </source>
</evidence>
<protein>
    <recommendedName>
        <fullName evidence="6 15">Anthranilate synthase component 1</fullName>
        <ecNumber evidence="5 15">4.1.3.27</ecNumber>
    </recommendedName>
</protein>
<dbReference type="Proteomes" id="UP000671913">
    <property type="component" value="Chromosome"/>
</dbReference>
<dbReference type="Pfam" id="PF00425">
    <property type="entry name" value="Chorismate_bind"/>
    <property type="match status" value="1"/>
</dbReference>
<evidence type="ECO:0000256" key="8">
    <source>
        <dbReference type="ARBA" id="ARBA00022723"/>
    </source>
</evidence>
<evidence type="ECO:0000259" key="16">
    <source>
        <dbReference type="Pfam" id="PF00425"/>
    </source>
</evidence>
<dbReference type="EC" id="4.1.3.27" evidence="5 15"/>
<feature type="domain" description="Chorismate-utilising enzyme C-terminal" evidence="16">
    <location>
        <begin position="215"/>
        <end position="468"/>
    </location>
</feature>
<comment type="subunit">
    <text evidence="4 15">Heterotetramer consisting of two non-identical subunits: a beta subunit (TrpG) and a large alpha subunit (TrpE).</text>
</comment>
<dbReference type="PANTHER" id="PTHR11236:SF48">
    <property type="entry name" value="ISOCHORISMATE SYNTHASE MENF"/>
    <property type="match status" value="1"/>
</dbReference>
<dbReference type="InterPro" id="IPR005256">
    <property type="entry name" value="Anth_synth_I_PabB"/>
</dbReference>
<proteinExistence type="inferred from homology"/>
<dbReference type="RefSeq" id="WP_284680955.1">
    <property type="nucleotide sequence ID" value="NZ_CP060096.1"/>
</dbReference>
<dbReference type="GO" id="GO:0004049">
    <property type="term" value="F:anthranilate synthase activity"/>
    <property type="evidence" value="ECO:0007669"/>
    <property type="project" value="UniProtKB-EC"/>
</dbReference>
<evidence type="ECO:0000313" key="18">
    <source>
        <dbReference type="EMBL" id="QSZ28214.1"/>
    </source>
</evidence>
<evidence type="ECO:0000256" key="10">
    <source>
        <dbReference type="ARBA" id="ARBA00022842"/>
    </source>
</evidence>
<dbReference type="Pfam" id="PF04715">
    <property type="entry name" value="Anth_synt_I_N"/>
    <property type="match status" value="1"/>
</dbReference>
<evidence type="ECO:0000256" key="15">
    <source>
        <dbReference type="RuleBase" id="RU364045"/>
    </source>
</evidence>
<evidence type="ECO:0000313" key="19">
    <source>
        <dbReference type="Proteomes" id="UP000671913"/>
    </source>
</evidence>
<dbReference type="NCBIfam" id="TIGR00564">
    <property type="entry name" value="trpE_most"/>
    <property type="match status" value="1"/>
</dbReference>
<comment type="function">
    <text evidence="13 15">Part of a heterotetrameric complex that catalyzes the two-step biosynthesis of anthranilate, an intermediate in the biosynthesis of L-tryptophan. In the first step, the glutamine-binding beta subunit (TrpG) of anthranilate synthase (AS) provides the glutamine amidotransferase activity which generates ammonia as a substrate that, along with chorismate, is used in the second step, catalyzed by the large alpha subunit of AS (TrpE) to produce anthranilate. In the absence of TrpG, TrpE can synthesize anthranilate directly from chorismate and high concentrations of ammonia.</text>
</comment>
<evidence type="ECO:0000256" key="4">
    <source>
        <dbReference type="ARBA" id="ARBA00011575"/>
    </source>
</evidence>
<evidence type="ECO:0000259" key="17">
    <source>
        <dbReference type="Pfam" id="PF04715"/>
    </source>
</evidence>
<evidence type="ECO:0000256" key="6">
    <source>
        <dbReference type="ARBA" id="ARBA00020653"/>
    </source>
</evidence>
<dbReference type="InterPro" id="IPR006805">
    <property type="entry name" value="Anth_synth_I_N"/>
</dbReference>
<evidence type="ECO:0000256" key="14">
    <source>
        <dbReference type="ARBA" id="ARBA00047683"/>
    </source>
</evidence>
<gene>
    <name evidence="15 18" type="primary">trpE</name>
    <name evidence="18" type="ORF">ACETAC_05040</name>
</gene>
<evidence type="ECO:0000256" key="13">
    <source>
        <dbReference type="ARBA" id="ARBA00025634"/>
    </source>
</evidence>
<keyword evidence="10 15" id="KW-0460">Magnesium</keyword>
<organism evidence="18 19">
    <name type="scientific">Aceticella autotrophica</name>
    <dbReference type="NCBI Taxonomy" id="2755338"/>
    <lineage>
        <taxon>Bacteria</taxon>
        <taxon>Bacillati</taxon>
        <taxon>Bacillota</taxon>
        <taxon>Clostridia</taxon>
        <taxon>Thermoanaerobacterales</taxon>
        <taxon>Thermoanaerobacteraceae</taxon>
        <taxon>Aceticella</taxon>
    </lineage>
</organism>
<name>A0A975AXE3_9THEO</name>
<keyword evidence="11 15" id="KW-0057">Aromatic amino acid biosynthesis</keyword>
<dbReference type="SUPFAM" id="SSF56322">
    <property type="entry name" value="ADC synthase"/>
    <property type="match status" value="1"/>
</dbReference>